<gene>
    <name evidence="10 14" type="primary">miaA</name>
    <name evidence="14" type="ORF">G8S53_03220</name>
</gene>
<evidence type="ECO:0000256" key="11">
    <source>
        <dbReference type="RuleBase" id="RU003783"/>
    </source>
</evidence>
<keyword evidence="7 10" id="KW-0067">ATP-binding</keyword>
<reference evidence="14" key="2">
    <citation type="journal article" date="2021" name="Microorganisms">
        <title>Extensive Genome Exploration of Clostridium botulinum Group III Field Strains.</title>
        <authorList>
            <person name="Fillo S."/>
            <person name="Giordani F."/>
            <person name="Tonon E."/>
            <person name="Drigo I."/>
            <person name="Anselmo A."/>
            <person name="Fortunato A."/>
            <person name="Lista F."/>
            <person name="Bano L."/>
        </authorList>
    </citation>
    <scope>NUCLEOTIDE SEQUENCE</scope>
    <source>
        <strain evidence="14">IZSVe-TV_9877_3_12</strain>
    </source>
</reference>
<dbReference type="InterPro" id="IPR039657">
    <property type="entry name" value="Dimethylallyltransferase"/>
</dbReference>
<sequence>MKQDLFILAGPTAVGKTDISIKLAEKLNGEIISADSMQIYKHMDIGSAKITEEEKHGIKHYMIDFVDPLDEFSVAEFKEKSKNTIESIASKGKLPMIVGGTGFYIDSLIFNYDFANTYKDEEYREYLKNLADKKGKEYVHELLKDIDEESYKRLYPNDLKRVIRALEVFKLTNKTISEFNEEQDKFDIPYNVYYFVLNMDRSKLYERINKRVDIMIERGLVEEVKMLRSMGCTADMQSMKGIGYKEILYYLDGKMTLEDAIELIKKGSRNYAKRQLTWFRKDKRVIWIDKDQYENDSEICNAIVEKFNNLLAR</sequence>
<evidence type="ECO:0000256" key="5">
    <source>
        <dbReference type="ARBA" id="ARBA00022694"/>
    </source>
</evidence>
<dbReference type="InterPro" id="IPR027417">
    <property type="entry name" value="P-loop_NTPase"/>
</dbReference>
<evidence type="ECO:0000256" key="6">
    <source>
        <dbReference type="ARBA" id="ARBA00022741"/>
    </source>
</evidence>
<feature type="region of interest" description="Interaction with substrate tRNA" evidence="10">
    <location>
        <begin position="35"/>
        <end position="38"/>
    </location>
</feature>
<dbReference type="Pfam" id="PF01715">
    <property type="entry name" value="IPPT"/>
    <property type="match status" value="1"/>
</dbReference>
<dbReference type="InterPro" id="IPR018022">
    <property type="entry name" value="IPT"/>
</dbReference>
<evidence type="ECO:0000256" key="8">
    <source>
        <dbReference type="ARBA" id="ARBA00022842"/>
    </source>
</evidence>
<evidence type="ECO:0000313" key="15">
    <source>
        <dbReference type="Proteomes" id="UP000813637"/>
    </source>
</evidence>
<comment type="subunit">
    <text evidence="10">Monomer.</text>
</comment>
<comment type="caution">
    <text evidence="14">The sequence shown here is derived from an EMBL/GenBank/DDBJ whole genome shotgun (WGS) entry which is preliminary data.</text>
</comment>
<dbReference type="NCBIfam" id="TIGR00174">
    <property type="entry name" value="miaA"/>
    <property type="match status" value="1"/>
</dbReference>
<protein>
    <recommendedName>
        <fullName evidence="10">tRNA dimethylallyltransferase</fullName>
        <ecNumber evidence="10">2.5.1.75</ecNumber>
    </recommendedName>
    <alternativeName>
        <fullName evidence="10">Dimethylallyl diphosphate:tRNA dimethylallyltransferase</fullName>
        <shortName evidence="10">DMAPP:tRNA dimethylallyltransferase</shortName>
        <shortName evidence="10">DMATase</shortName>
    </alternativeName>
    <alternativeName>
        <fullName evidence="10">Isopentenyl-diphosphate:tRNA isopentenyltransferase</fullName>
        <shortName evidence="10">IPP transferase</shortName>
        <shortName evidence="10">IPPT</shortName>
        <shortName evidence="10">IPTase</shortName>
    </alternativeName>
</protein>
<dbReference type="RefSeq" id="WP_003383697.1">
    <property type="nucleotide sequence ID" value="NZ_JAAMYB010000001.1"/>
</dbReference>
<feature type="site" description="Interaction with substrate tRNA" evidence="10">
    <location>
        <position position="101"/>
    </location>
</feature>
<keyword evidence="5 10" id="KW-0819">tRNA processing</keyword>
<evidence type="ECO:0000256" key="4">
    <source>
        <dbReference type="ARBA" id="ARBA00022679"/>
    </source>
</evidence>
<evidence type="ECO:0000256" key="3">
    <source>
        <dbReference type="ARBA" id="ARBA00005842"/>
    </source>
</evidence>
<organism evidence="14 15">
    <name type="scientific">Clostridium botulinum C</name>
    <dbReference type="NCBI Taxonomy" id="36828"/>
    <lineage>
        <taxon>Bacteria</taxon>
        <taxon>Bacillati</taxon>
        <taxon>Bacillota</taxon>
        <taxon>Clostridia</taxon>
        <taxon>Eubacteriales</taxon>
        <taxon>Clostridiaceae</taxon>
        <taxon>Clostridium</taxon>
    </lineage>
</organism>
<dbReference type="SUPFAM" id="SSF52540">
    <property type="entry name" value="P-loop containing nucleoside triphosphate hydrolases"/>
    <property type="match status" value="2"/>
</dbReference>
<dbReference type="FunFam" id="1.10.20.140:FF:000001">
    <property type="entry name" value="tRNA dimethylallyltransferase"/>
    <property type="match status" value="1"/>
</dbReference>
<keyword evidence="8 10" id="KW-0460">Magnesium</keyword>
<dbReference type="PANTHER" id="PTHR11088:SF60">
    <property type="entry name" value="TRNA DIMETHYLALLYLTRANSFERASE"/>
    <property type="match status" value="1"/>
</dbReference>
<dbReference type="Gene3D" id="3.40.50.300">
    <property type="entry name" value="P-loop containing nucleotide triphosphate hydrolases"/>
    <property type="match status" value="1"/>
</dbReference>
<comment type="function">
    <text evidence="2 10 12">Catalyzes the transfer of a dimethylallyl group onto the adenine at position 37 in tRNAs that read codons beginning with uridine, leading to the formation of N6-(dimethylallyl)adenosine (i(6)A).</text>
</comment>
<comment type="catalytic activity">
    <reaction evidence="9 10 11">
        <text>adenosine(37) in tRNA + dimethylallyl diphosphate = N(6)-dimethylallyladenosine(37) in tRNA + diphosphate</text>
        <dbReference type="Rhea" id="RHEA:26482"/>
        <dbReference type="Rhea" id="RHEA-COMP:10162"/>
        <dbReference type="Rhea" id="RHEA-COMP:10375"/>
        <dbReference type="ChEBI" id="CHEBI:33019"/>
        <dbReference type="ChEBI" id="CHEBI:57623"/>
        <dbReference type="ChEBI" id="CHEBI:74411"/>
        <dbReference type="ChEBI" id="CHEBI:74415"/>
        <dbReference type="EC" id="2.5.1.75"/>
    </reaction>
</comment>
<dbReference type="GO" id="GO:0005524">
    <property type="term" value="F:ATP binding"/>
    <property type="evidence" value="ECO:0007669"/>
    <property type="project" value="UniProtKB-UniRule"/>
</dbReference>
<dbReference type="PANTHER" id="PTHR11088">
    <property type="entry name" value="TRNA DIMETHYLALLYLTRANSFERASE"/>
    <property type="match status" value="1"/>
</dbReference>
<feature type="binding site" evidence="10">
    <location>
        <begin position="12"/>
        <end position="17"/>
    </location>
    <ligand>
        <name>substrate</name>
    </ligand>
</feature>
<keyword evidence="4 10" id="KW-0808">Transferase</keyword>
<dbReference type="AlphaFoldDB" id="A0A9Q3V8X1"/>
<comment type="cofactor">
    <cofactor evidence="1 10">
        <name>Mg(2+)</name>
        <dbReference type="ChEBI" id="CHEBI:18420"/>
    </cofactor>
</comment>
<dbReference type="Gene3D" id="1.10.20.140">
    <property type="match status" value="1"/>
</dbReference>
<evidence type="ECO:0000256" key="10">
    <source>
        <dbReference type="HAMAP-Rule" id="MF_00185"/>
    </source>
</evidence>
<dbReference type="EC" id="2.5.1.75" evidence="10"/>
<dbReference type="GO" id="GO:0052381">
    <property type="term" value="F:tRNA dimethylallyltransferase activity"/>
    <property type="evidence" value="ECO:0007669"/>
    <property type="project" value="UniProtKB-UniRule"/>
</dbReference>
<dbReference type="EMBL" id="JAAMYB010000001">
    <property type="protein sequence ID" value="MCD3194299.1"/>
    <property type="molecule type" value="Genomic_DNA"/>
</dbReference>
<evidence type="ECO:0000313" key="14">
    <source>
        <dbReference type="EMBL" id="MCD3194299.1"/>
    </source>
</evidence>
<evidence type="ECO:0000256" key="1">
    <source>
        <dbReference type="ARBA" id="ARBA00001946"/>
    </source>
</evidence>
<comment type="caution">
    <text evidence="10">Lacks conserved residue(s) required for the propagation of feature annotation.</text>
</comment>
<feature type="binding site" evidence="10">
    <location>
        <begin position="10"/>
        <end position="17"/>
    </location>
    <ligand>
        <name>ATP</name>
        <dbReference type="ChEBI" id="CHEBI:30616"/>
    </ligand>
</feature>
<evidence type="ECO:0000256" key="9">
    <source>
        <dbReference type="ARBA" id="ARBA00049563"/>
    </source>
</evidence>
<proteinExistence type="inferred from homology"/>
<evidence type="ECO:0000256" key="13">
    <source>
        <dbReference type="RuleBase" id="RU003785"/>
    </source>
</evidence>
<dbReference type="GO" id="GO:0006400">
    <property type="term" value="P:tRNA modification"/>
    <property type="evidence" value="ECO:0007669"/>
    <property type="project" value="TreeGrafter"/>
</dbReference>
<dbReference type="HAMAP" id="MF_00185">
    <property type="entry name" value="IPP_trans"/>
    <property type="match status" value="1"/>
</dbReference>
<evidence type="ECO:0000256" key="2">
    <source>
        <dbReference type="ARBA" id="ARBA00003213"/>
    </source>
</evidence>
<reference evidence="14" key="1">
    <citation type="submission" date="2020-02" db="EMBL/GenBank/DDBJ databases">
        <authorList>
            <person name="Fillo S."/>
            <person name="Giordani F."/>
            <person name="Tonon E."/>
            <person name="Drigo I."/>
            <person name="Anselmo A."/>
            <person name="Fortunato A."/>
            <person name="Bano L."/>
            <person name="Lista F."/>
        </authorList>
    </citation>
    <scope>NUCLEOTIDE SEQUENCE</scope>
    <source>
        <strain evidence="14">IZSVe-TV_9877_3_12</strain>
    </source>
</reference>
<dbReference type="Proteomes" id="UP000813637">
    <property type="component" value="Unassembled WGS sequence"/>
</dbReference>
<feature type="site" description="Interaction with substrate tRNA" evidence="10">
    <location>
        <position position="124"/>
    </location>
</feature>
<name>A0A9Q3V8X1_CLOBO</name>
<evidence type="ECO:0000256" key="12">
    <source>
        <dbReference type="RuleBase" id="RU003784"/>
    </source>
</evidence>
<keyword evidence="6 10" id="KW-0547">Nucleotide-binding</keyword>
<comment type="similarity">
    <text evidence="3 10 13">Belongs to the IPP transferase family.</text>
</comment>
<accession>A0A9Q3V8X1</accession>
<evidence type="ECO:0000256" key="7">
    <source>
        <dbReference type="ARBA" id="ARBA00022840"/>
    </source>
</evidence>